<gene>
    <name evidence="2" type="ORF">CDAR_218361</name>
</gene>
<organism evidence="2 3">
    <name type="scientific">Caerostris darwini</name>
    <dbReference type="NCBI Taxonomy" id="1538125"/>
    <lineage>
        <taxon>Eukaryota</taxon>
        <taxon>Metazoa</taxon>
        <taxon>Ecdysozoa</taxon>
        <taxon>Arthropoda</taxon>
        <taxon>Chelicerata</taxon>
        <taxon>Arachnida</taxon>
        <taxon>Araneae</taxon>
        <taxon>Araneomorphae</taxon>
        <taxon>Entelegynae</taxon>
        <taxon>Araneoidea</taxon>
        <taxon>Araneidae</taxon>
        <taxon>Caerostris</taxon>
    </lineage>
</organism>
<keyword evidence="3" id="KW-1185">Reference proteome</keyword>
<proteinExistence type="predicted"/>
<feature type="compositionally biased region" description="Basic and acidic residues" evidence="1">
    <location>
        <begin position="159"/>
        <end position="174"/>
    </location>
</feature>
<evidence type="ECO:0000313" key="3">
    <source>
        <dbReference type="Proteomes" id="UP001054837"/>
    </source>
</evidence>
<feature type="region of interest" description="Disordered" evidence="1">
    <location>
        <begin position="74"/>
        <end position="272"/>
    </location>
</feature>
<protein>
    <submittedName>
        <fullName evidence="2">Uncharacterized protein</fullName>
    </submittedName>
</protein>
<feature type="compositionally biased region" description="Basic residues" evidence="1">
    <location>
        <begin position="94"/>
        <end position="107"/>
    </location>
</feature>
<evidence type="ECO:0000256" key="1">
    <source>
        <dbReference type="SAM" id="MobiDB-lite"/>
    </source>
</evidence>
<feature type="compositionally biased region" description="Basic and acidic residues" evidence="1">
    <location>
        <begin position="83"/>
        <end position="93"/>
    </location>
</feature>
<comment type="caution">
    <text evidence="2">The sequence shown here is derived from an EMBL/GenBank/DDBJ whole genome shotgun (WGS) entry which is preliminary data.</text>
</comment>
<name>A0AAV4R9E9_9ARAC</name>
<reference evidence="2 3" key="1">
    <citation type="submission" date="2021-06" db="EMBL/GenBank/DDBJ databases">
        <title>Caerostris darwini draft genome.</title>
        <authorList>
            <person name="Kono N."/>
            <person name="Arakawa K."/>
        </authorList>
    </citation>
    <scope>NUCLEOTIDE SEQUENCE [LARGE SCALE GENOMIC DNA]</scope>
</reference>
<sequence>MKSVCPHETTTAGCNNVIAKGPKDPQTVRSIAVRHFVHWPFSPCQRNKARGRLVNGLLRNIGVTTKKKKIAKMDGCCQNMKETPQEKESASRERIKKTNRGQSRRKSQNFQQSDRGPARKRICLQRKNKENRGQSRRKSQIFQQGDRGPARKRICQQRKNKESKQAGRADENRKSSNRVTENSHIARKSFGQQRKNEENQAGGRADENRKSSNRVTEAPQEKESASRERIKKQTEGRVDENRKSSNRVTGNTAPSHYSLKRKQQIVKSLSKL</sequence>
<evidence type="ECO:0000313" key="2">
    <source>
        <dbReference type="EMBL" id="GIY17271.1"/>
    </source>
</evidence>
<dbReference type="AlphaFoldDB" id="A0AAV4R9E9"/>
<dbReference type="Proteomes" id="UP001054837">
    <property type="component" value="Unassembled WGS sequence"/>
</dbReference>
<feature type="compositionally biased region" description="Basic and acidic residues" evidence="1">
    <location>
        <begin position="194"/>
        <end position="210"/>
    </location>
</feature>
<feature type="compositionally biased region" description="Polar residues" evidence="1">
    <location>
        <begin position="246"/>
        <end position="255"/>
    </location>
</feature>
<accession>A0AAV4R9E9</accession>
<dbReference type="EMBL" id="BPLQ01005796">
    <property type="protein sequence ID" value="GIY17271.1"/>
    <property type="molecule type" value="Genomic_DNA"/>
</dbReference>
<feature type="compositionally biased region" description="Basic and acidic residues" evidence="1">
    <location>
        <begin position="219"/>
        <end position="243"/>
    </location>
</feature>